<feature type="domain" description="DUF4136" evidence="2">
    <location>
        <begin position="38"/>
        <end position="193"/>
    </location>
</feature>
<protein>
    <recommendedName>
        <fullName evidence="2">DUF4136 domain-containing protein</fullName>
    </recommendedName>
</protein>
<dbReference type="Pfam" id="PF13590">
    <property type="entry name" value="DUF4136"/>
    <property type="match status" value="1"/>
</dbReference>
<organism evidence="3 4">
    <name type="scientific">Nibrella viscosa</name>
    <dbReference type="NCBI Taxonomy" id="1084524"/>
    <lineage>
        <taxon>Bacteria</taxon>
        <taxon>Pseudomonadati</taxon>
        <taxon>Bacteroidota</taxon>
        <taxon>Cytophagia</taxon>
        <taxon>Cytophagales</taxon>
        <taxon>Spirosomataceae</taxon>
        <taxon>Nibrella</taxon>
    </lineage>
</organism>
<evidence type="ECO:0000313" key="3">
    <source>
        <dbReference type="EMBL" id="GAA4398308.1"/>
    </source>
</evidence>
<evidence type="ECO:0000259" key="2">
    <source>
        <dbReference type="Pfam" id="PF13590"/>
    </source>
</evidence>
<gene>
    <name evidence="3" type="ORF">GCM10023187_08830</name>
</gene>
<dbReference type="PROSITE" id="PS51257">
    <property type="entry name" value="PROKAR_LIPOPROTEIN"/>
    <property type="match status" value="1"/>
</dbReference>
<proteinExistence type="predicted"/>
<comment type="caution">
    <text evidence="3">The sequence shown here is derived from an EMBL/GenBank/DDBJ whole genome shotgun (WGS) entry which is preliminary data.</text>
</comment>
<reference evidence="4" key="1">
    <citation type="journal article" date="2019" name="Int. J. Syst. Evol. Microbiol.">
        <title>The Global Catalogue of Microorganisms (GCM) 10K type strain sequencing project: providing services to taxonomists for standard genome sequencing and annotation.</title>
        <authorList>
            <consortium name="The Broad Institute Genomics Platform"/>
            <consortium name="The Broad Institute Genome Sequencing Center for Infectious Disease"/>
            <person name="Wu L."/>
            <person name="Ma J."/>
        </authorList>
    </citation>
    <scope>NUCLEOTIDE SEQUENCE [LARGE SCALE GENOMIC DNA]</scope>
    <source>
        <strain evidence="4">JCM 17925</strain>
    </source>
</reference>
<dbReference type="EMBL" id="BAABHB010000001">
    <property type="protein sequence ID" value="GAA4398308.1"/>
    <property type="molecule type" value="Genomic_DNA"/>
</dbReference>
<dbReference type="Gene3D" id="3.30.160.670">
    <property type="match status" value="1"/>
</dbReference>
<evidence type="ECO:0000313" key="4">
    <source>
        <dbReference type="Proteomes" id="UP001500936"/>
    </source>
</evidence>
<dbReference type="InterPro" id="IPR025411">
    <property type="entry name" value="DUF4136"/>
</dbReference>
<evidence type="ECO:0000256" key="1">
    <source>
        <dbReference type="SAM" id="SignalP"/>
    </source>
</evidence>
<keyword evidence="4" id="KW-1185">Reference proteome</keyword>
<accession>A0ABP8K089</accession>
<feature type="signal peptide" evidence="1">
    <location>
        <begin position="1"/>
        <end position="26"/>
    </location>
</feature>
<keyword evidence="1" id="KW-0732">Signal</keyword>
<sequence length="200" mass="22635">MNNKKQEVIMKLLTLFTAVLISVSMAGCANRGQNVIVNADQRLNHDFSNYKSFTWASQVDNQLDPGFYFLNDLVLKERIRNAVAFSLEGRGYNKVQQNADLIVNFRVFDKPTTIQGFTGYGSGYWGDLQVRNPENSKEFQVEAGTLIINLLDKNTGEVVWQGFASGLMDGNVFDKREDKIKQAVNLIFEKYPYRGDKLGS</sequence>
<feature type="chain" id="PRO_5046414977" description="DUF4136 domain-containing protein" evidence="1">
    <location>
        <begin position="27"/>
        <end position="200"/>
    </location>
</feature>
<name>A0ABP8K089_9BACT</name>
<dbReference type="Proteomes" id="UP001500936">
    <property type="component" value="Unassembled WGS sequence"/>
</dbReference>